<evidence type="ECO:0000256" key="1">
    <source>
        <dbReference type="SAM" id="Phobius"/>
    </source>
</evidence>
<dbReference type="AlphaFoldDB" id="A0A1I2QKT2"/>
<accession>A0A1I2QKT2</accession>
<gene>
    <name evidence="2" type="ORF">SAMN02982927_01279</name>
</gene>
<reference evidence="3" key="1">
    <citation type="submission" date="2016-10" db="EMBL/GenBank/DDBJ databases">
        <authorList>
            <person name="Varghese N."/>
            <person name="Submissions S."/>
        </authorList>
    </citation>
    <scope>NUCLEOTIDE SEQUENCE [LARGE SCALE GENOMIC DNA]</scope>
    <source>
        <strain evidence="3">ATCC 700379</strain>
    </source>
</reference>
<dbReference type="EMBL" id="FOOY01000007">
    <property type="protein sequence ID" value="SFG29215.1"/>
    <property type="molecule type" value="Genomic_DNA"/>
</dbReference>
<dbReference type="RefSeq" id="WP_093671218.1">
    <property type="nucleotide sequence ID" value="NZ_FOOY01000007.1"/>
</dbReference>
<keyword evidence="3" id="KW-1185">Reference proteome</keyword>
<evidence type="ECO:0000313" key="3">
    <source>
        <dbReference type="Proteomes" id="UP000198752"/>
    </source>
</evidence>
<name>A0A1I2QKT2_9BACL</name>
<keyword evidence="1" id="KW-0472">Membrane</keyword>
<proteinExistence type="predicted"/>
<dbReference type="Proteomes" id="UP000198752">
    <property type="component" value="Unassembled WGS sequence"/>
</dbReference>
<protein>
    <submittedName>
        <fullName evidence="2">Uncharacterized protein</fullName>
    </submittedName>
</protein>
<organism evidence="2 3">
    <name type="scientific">Sporolactobacillus nakayamae</name>
    <dbReference type="NCBI Taxonomy" id="269670"/>
    <lineage>
        <taxon>Bacteria</taxon>
        <taxon>Bacillati</taxon>
        <taxon>Bacillota</taxon>
        <taxon>Bacilli</taxon>
        <taxon>Bacillales</taxon>
        <taxon>Sporolactobacillaceae</taxon>
        <taxon>Sporolactobacillus</taxon>
    </lineage>
</organism>
<dbReference type="OrthoDB" id="1932566at2"/>
<feature type="transmembrane region" description="Helical" evidence="1">
    <location>
        <begin position="6"/>
        <end position="26"/>
    </location>
</feature>
<keyword evidence="1" id="KW-0812">Transmembrane</keyword>
<evidence type="ECO:0000313" key="2">
    <source>
        <dbReference type="EMBL" id="SFG29215.1"/>
    </source>
</evidence>
<sequence length="193" mass="22463">MKKVNLIAFVILAISLTANIFLIINYSNSMKKSDQYEKKLATTKKNAQRAIYALSNAHALGNVEVKSPDSYKYDRSESDGNVMTEDEANAIYFKNQSKYENIGIDGLRAPNPFGDKNINRAKVTDEIAQKYLLRLIDNPKERTRQRVEWLSYAVFLDKSRLKHRKVYTSILKKWRESYDFSQIQQERKVIENL</sequence>
<keyword evidence="1" id="KW-1133">Transmembrane helix</keyword>